<dbReference type="Gene3D" id="2.40.160.210">
    <property type="entry name" value="Acyl-CoA thioesterase, double hotdog domain"/>
    <property type="match status" value="1"/>
</dbReference>
<dbReference type="RefSeq" id="XP_002491458.1">
    <property type="nucleotide sequence ID" value="XM_002491413.1"/>
</dbReference>
<dbReference type="GO" id="GO:0009062">
    <property type="term" value="P:fatty acid catabolic process"/>
    <property type="evidence" value="ECO:0007669"/>
    <property type="project" value="TreeGrafter"/>
</dbReference>
<evidence type="ECO:0000313" key="6">
    <source>
        <dbReference type="Proteomes" id="UP000000314"/>
    </source>
</evidence>
<dbReference type="GO" id="GO:0006637">
    <property type="term" value="P:acyl-CoA metabolic process"/>
    <property type="evidence" value="ECO:0007669"/>
    <property type="project" value="InterPro"/>
</dbReference>
<feature type="domain" description="Acyl-CoA thioesterase 2 C-terminal" evidence="3">
    <location>
        <begin position="236"/>
        <end position="340"/>
    </location>
</feature>
<dbReference type="InterPro" id="IPR003703">
    <property type="entry name" value="Acyl_CoA_thio"/>
</dbReference>
<evidence type="ECO:0000313" key="5">
    <source>
        <dbReference type="EMBL" id="CAY69178.1"/>
    </source>
</evidence>
<dbReference type="PANTHER" id="PTHR11066">
    <property type="entry name" value="ACYL-COA THIOESTERASE"/>
    <property type="match status" value="1"/>
</dbReference>
<dbReference type="GeneID" id="8197984"/>
<dbReference type="EMBL" id="FN392320">
    <property type="protein sequence ID" value="CAY69178.1"/>
    <property type="molecule type" value="Genomic_DNA"/>
</dbReference>
<dbReference type="HOGENOM" id="CLU_032690_2_0_1"/>
<proteinExistence type="inferred from homology"/>
<evidence type="ECO:0000259" key="4">
    <source>
        <dbReference type="Pfam" id="PF13622"/>
    </source>
</evidence>
<accession>C4R104</accession>
<dbReference type="CDD" id="cd03445">
    <property type="entry name" value="Thioesterase_II_repeat2"/>
    <property type="match status" value="1"/>
</dbReference>
<feature type="domain" description="Acyl-CoA thioesterase-like N-terminal HotDog" evidence="4">
    <location>
        <begin position="59"/>
        <end position="136"/>
    </location>
</feature>
<dbReference type="Pfam" id="PF13622">
    <property type="entry name" value="4HBT_3"/>
    <property type="match status" value="1"/>
</dbReference>
<dbReference type="InParanoid" id="C4R104"/>
<dbReference type="eggNOG" id="KOG3016">
    <property type="taxonomic scope" value="Eukaryota"/>
</dbReference>
<dbReference type="KEGG" id="ppa:PAS_chr2-1_0545"/>
<keyword evidence="2" id="KW-0378">Hydrolase</keyword>
<name>C4R104_KOMPG</name>
<dbReference type="InterPro" id="IPR025652">
    <property type="entry name" value="TesB_C"/>
</dbReference>
<dbReference type="InterPro" id="IPR049449">
    <property type="entry name" value="TesB_ACOT8-like_N"/>
</dbReference>
<dbReference type="Proteomes" id="UP000000314">
    <property type="component" value="Chromosome 2"/>
</dbReference>
<dbReference type="GO" id="GO:0005782">
    <property type="term" value="C:peroxisomal matrix"/>
    <property type="evidence" value="ECO:0007669"/>
    <property type="project" value="TreeGrafter"/>
</dbReference>
<dbReference type="InterPro" id="IPR029069">
    <property type="entry name" value="HotDog_dom_sf"/>
</dbReference>
<evidence type="ECO:0000259" key="3">
    <source>
        <dbReference type="Pfam" id="PF02551"/>
    </source>
</evidence>
<dbReference type="PANTHER" id="PTHR11066:SF34">
    <property type="entry name" value="ACYL-COENZYME A THIOESTERASE 8"/>
    <property type="match status" value="1"/>
</dbReference>
<reference evidence="5 6" key="1">
    <citation type="journal article" date="2009" name="Nat. Biotechnol.">
        <title>Genome sequence of the recombinant protein production host Pichia pastoris.</title>
        <authorList>
            <person name="De Schutter K."/>
            <person name="Lin Y.C."/>
            <person name="Tiels P."/>
            <person name="Van Hecke A."/>
            <person name="Glinka S."/>
            <person name="Weber-Lehmann J."/>
            <person name="Rouze P."/>
            <person name="Van de Peer Y."/>
            <person name="Callewaert N."/>
        </authorList>
    </citation>
    <scope>NUCLEOTIDE SEQUENCE [LARGE SCALE GENOMIC DNA]</scope>
    <source>
        <strain evidence="6">GS115 / ATCC 20864</strain>
    </source>
</reference>
<dbReference type="SUPFAM" id="SSF54637">
    <property type="entry name" value="Thioesterase/thiol ester dehydrase-isomerase"/>
    <property type="match status" value="2"/>
</dbReference>
<dbReference type="FunCoup" id="C4R104">
    <property type="interactions" value="175"/>
</dbReference>
<protein>
    <submittedName>
        <fullName evidence="5">Peroxisomal acyl-CoA thioesterase likely to be involved in fatty acid oxidation</fullName>
    </submittedName>
</protein>
<dbReference type="AlphaFoldDB" id="C4R104"/>
<dbReference type="InterPro" id="IPR042171">
    <property type="entry name" value="Acyl-CoA_hotdog"/>
</dbReference>
<dbReference type="OrthoDB" id="68328at2759"/>
<dbReference type="Pfam" id="PF02551">
    <property type="entry name" value="Acyl_CoA_thio"/>
    <property type="match status" value="1"/>
</dbReference>
<dbReference type="CDD" id="cd03444">
    <property type="entry name" value="Thioesterase_II_repeat1"/>
    <property type="match status" value="1"/>
</dbReference>
<gene>
    <name evidence="5" type="ordered locus">PAS_chr2-1_0545</name>
</gene>
<evidence type="ECO:0000256" key="2">
    <source>
        <dbReference type="ARBA" id="ARBA00022801"/>
    </source>
</evidence>
<sequence>MFKHVWKRFRQVRLNSMQKPMPKPMPLSTLANLEQYLELEKVSENVYSNVSTLRVPFGGRGIFGGTLVAQSLYAALLNVDEKFRPISMHCNFLVAANTKSRIEYHVETLRDGKNFCSRQVKAKQNNQLIFLGSISFRSERLEGSSGASDSPKLSHYRRAPIVGKDIPSPEDCHEQTEVFMEWAKNSKDNVQLQKLAKNPQQLLDSYDAEPCKWRLPMDMFDLSQVAPEEFDKFVSDRVLRYWVKSKSHFKSPRFNDVAIAYISDYFFLSSNMRLNMQEMFTSSFSVSLDHTIHFYDKFNIDEWLSFSIRSKVCQDDRALVTGEIYSESGQLVATVLQEGLQALPAHAQLEPQQRKSTIKAKL</sequence>
<dbReference type="STRING" id="644223.C4R104"/>
<dbReference type="OMA" id="RSAVWMR"/>
<keyword evidence="6" id="KW-1185">Reference proteome</keyword>
<dbReference type="GO" id="GO:0047617">
    <property type="term" value="F:fatty acyl-CoA hydrolase activity"/>
    <property type="evidence" value="ECO:0007669"/>
    <property type="project" value="InterPro"/>
</dbReference>
<comment type="similarity">
    <text evidence="1">Belongs to the C/M/P thioester hydrolase family.</text>
</comment>
<evidence type="ECO:0000256" key="1">
    <source>
        <dbReference type="ARBA" id="ARBA00006538"/>
    </source>
</evidence>
<organism evidence="5 6">
    <name type="scientific">Komagataella phaffii (strain GS115 / ATCC 20864)</name>
    <name type="common">Yeast</name>
    <name type="synonym">Pichia pastoris</name>
    <dbReference type="NCBI Taxonomy" id="644223"/>
    <lineage>
        <taxon>Eukaryota</taxon>
        <taxon>Fungi</taxon>
        <taxon>Dikarya</taxon>
        <taxon>Ascomycota</taxon>
        <taxon>Saccharomycotina</taxon>
        <taxon>Pichiomycetes</taxon>
        <taxon>Pichiales</taxon>
        <taxon>Pichiaceae</taxon>
        <taxon>Komagataella</taxon>
    </lineage>
</organism>